<comment type="caution">
    <text evidence="1">The sequence shown here is derived from an EMBL/GenBank/DDBJ whole genome shotgun (WGS) entry which is preliminary data.</text>
</comment>
<dbReference type="EMBL" id="JACJJC010000048">
    <property type="protein sequence ID" value="MBM6704998.1"/>
    <property type="molecule type" value="Genomic_DNA"/>
</dbReference>
<dbReference type="Pfam" id="PF18144">
    <property type="entry name" value="SMODS"/>
    <property type="match status" value="1"/>
</dbReference>
<name>A0ABS2DUQ5_9BURK</name>
<proteinExistence type="predicted"/>
<protein>
    <submittedName>
        <fullName evidence="1">Uncharacterized protein</fullName>
    </submittedName>
</protein>
<sequence length="161" mass="19433">QVIQINFSDGIQFEILPAFRKNRDFYVYADTNNGGRWRSSYPKLEINRMKDKNDSSKGLLVDTCRYLRLLRDYLPVYISPSGITIDSFVYWEIENYHWIPENNQIESRESFYSYFTHLMERFYLYKYNTQIQAIDGWNFIPFDSEGLERLLDLAIKVNYNR</sequence>
<evidence type="ECO:0000313" key="2">
    <source>
        <dbReference type="Proteomes" id="UP000715095"/>
    </source>
</evidence>
<gene>
    <name evidence="1" type="ORF">H6A60_11025</name>
</gene>
<organism evidence="1 2">
    <name type="scientific">Sutterella massiliensis</name>
    <dbReference type="NCBI Taxonomy" id="1816689"/>
    <lineage>
        <taxon>Bacteria</taxon>
        <taxon>Pseudomonadati</taxon>
        <taxon>Pseudomonadota</taxon>
        <taxon>Betaproteobacteria</taxon>
        <taxon>Burkholderiales</taxon>
        <taxon>Sutterellaceae</taxon>
        <taxon>Sutterella</taxon>
    </lineage>
</organism>
<dbReference type="Proteomes" id="UP000715095">
    <property type="component" value="Unassembled WGS sequence"/>
</dbReference>
<reference evidence="1 2" key="1">
    <citation type="journal article" date="2021" name="Sci. Rep.">
        <title>The distribution of antibiotic resistance genes in chicken gut microbiota commensals.</title>
        <authorList>
            <person name="Juricova H."/>
            <person name="Matiasovicova J."/>
            <person name="Kubasova T."/>
            <person name="Cejkova D."/>
            <person name="Rychlik I."/>
        </authorList>
    </citation>
    <scope>NUCLEOTIDE SEQUENCE [LARGE SCALE GENOMIC DNA]</scope>
    <source>
        <strain evidence="1 2">An829</strain>
    </source>
</reference>
<accession>A0ABS2DUQ5</accession>
<evidence type="ECO:0000313" key="1">
    <source>
        <dbReference type="EMBL" id="MBM6704998.1"/>
    </source>
</evidence>
<feature type="non-terminal residue" evidence="1">
    <location>
        <position position="1"/>
    </location>
</feature>
<keyword evidence="2" id="KW-1185">Reference proteome</keyword>